<dbReference type="GO" id="GO:0051920">
    <property type="term" value="F:peroxiredoxin activity"/>
    <property type="evidence" value="ECO:0007669"/>
    <property type="project" value="InterPro"/>
</dbReference>
<dbReference type="InterPro" id="IPR029032">
    <property type="entry name" value="AhpD-like"/>
</dbReference>
<dbReference type="OrthoDB" id="1683318at2"/>
<sequence>MRNKKDILKLAESLMEDSRLTAALASAIERKNGRLGFLLAALKERPRTFNPYLLKGRSVYNPSVLDKKTAELVAVAAASALRCEHCLEAHMDRATQEGASLDEIMDVLLISGAISESSTLSVAFRKFKQKELKTKKQPKE</sequence>
<proteinExistence type="predicted"/>
<gene>
    <name evidence="2" type="ORF">NBG4_210019</name>
</gene>
<name>A0A2U3QG16_9BACT</name>
<dbReference type="PANTHER" id="PTHR33930">
    <property type="entry name" value="ALKYL HYDROPEROXIDE REDUCTASE AHPD"/>
    <property type="match status" value="1"/>
</dbReference>
<reference evidence="3" key="1">
    <citation type="submission" date="2018-03" db="EMBL/GenBank/DDBJ databases">
        <authorList>
            <person name="Zecchin S."/>
        </authorList>
    </citation>
    <scope>NUCLEOTIDE SEQUENCE [LARGE SCALE GENOMIC DNA]</scope>
</reference>
<evidence type="ECO:0000313" key="3">
    <source>
        <dbReference type="Proteomes" id="UP000245125"/>
    </source>
</evidence>
<protein>
    <recommendedName>
        <fullName evidence="1">Carboxymuconolactone decarboxylase-like domain-containing protein</fullName>
    </recommendedName>
</protein>
<dbReference type="Pfam" id="PF02627">
    <property type="entry name" value="CMD"/>
    <property type="match status" value="1"/>
</dbReference>
<organism evidence="2 3">
    <name type="scientific">Candidatus Sulfobium mesophilum</name>
    <dbReference type="NCBI Taxonomy" id="2016548"/>
    <lineage>
        <taxon>Bacteria</taxon>
        <taxon>Pseudomonadati</taxon>
        <taxon>Nitrospirota</taxon>
        <taxon>Nitrospiria</taxon>
        <taxon>Nitrospirales</taxon>
        <taxon>Nitrospiraceae</taxon>
        <taxon>Candidatus Sulfobium</taxon>
    </lineage>
</organism>
<dbReference type="EMBL" id="OUUY01000066">
    <property type="protein sequence ID" value="SPQ00344.1"/>
    <property type="molecule type" value="Genomic_DNA"/>
</dbReference>
<dbReference type="Gene3D" id="1.20.1290.10">
    <property type="entry name" value="AhpD-like"/>
    <property type="match status" value="1"/>
</dbReference>
<accession>A0A2U3QG16</accession>
<dbReference type="AlphaFoldDB" id="A0A2U3QG16"/>
<feature type="domain" description="Carboxymuconolactone decarboxylase-like" evidence="1">
    <location>
        <begin position="58"/>
        <end position="125"/>
    </location>
</feature>
<evidence type="ECO:0000259" key="1">
    <source>
        <dbReference type="Pfam" id="PF02627"/>
    </source>
</evidence>
<dbReference type="InterPro" id="IPR004675">
    <property type="entry name" value="AhpD_core"/>
</dbReference>
<dbReference type="PANTHER" id="PTHR33930:SF2">
    <property type="entry name" value="BLR3452 PROTEIN"/>
    <property type="match status" value="1"/>
</dbReference>
<dbReference type="Proteomes" id="UP000245125">
    <property type="component" value="Unassembled WGS sequence"/>
</dbReference>
<dbReference type="NCBIfam" id="TIGR00778">
    <property type="entry name" value="ahpD_dom"/>
    <property type="match status" value="1"/>
</dbReference>
<dbReference type="SUPFAM" id="SSF69118">
    <property type="entry name" value="AhpD-like"/>
    <property type="match status" value="1"/>
</dbReference>
<evidence type="ECO:0000313" key="2">
    <source>
        <dbReference type="EMBL" id="SPQ00344.1"/>
    </source>
</evidence>
<keyword evidence="3" id="KW-1185">Reference proteome</keyword>
<dbReference type="InterPro" id="IPR003779">
    <property type="entry name" value="CMD-like"/>
</dbReference>